<feature type="compositionally biased region" description="Basic and acidic residues" evidence="1">
    <location>
        <begin position="369"/>
        <end position="389"/>
    </location>
</feature>
<reference evidence="2 3" key="1">
    <citation type="submission" date="2020-02" db="EMBL/GenBank/DDBJ databases">
        <authorList>
            <person name="Ferguson B K."/>
        </authorList>
    </citation>
    <scope>NUCLEOTIDE SEQUENCE [LARGE SCALE GENOMIC DNA]</scope>
</reference>
<proteinExistence type="predicted"/>
<name>A0A6H5ISE2_9HYME</name>
<evidence type="ECO:0000256" key="1">
    <source>
        <dbReference type="SAM" id="MobiDB-lite"/>
    </source>
</evidence>
<gene>
    <name evidence="2" type="ORF">TBRA_LOCUS11510</name>
</gene>
<organism evidence="2 3">
    <name type="scientific">Trichogramma brassicae</name>
    <dbReference type="NCBI Taxonomy" id="86971"/>
    <lineage>
        <taxon>Eukaryota</taxon>
        <taxon>Metazoa</taxon>
        <taxon>Ecdysozoa</taxon>
        <taxon>Arthropoda</taxon>
        <taxon>Hexapoda</taxon>
        <taxon>Insecta</taxon>
        <taxon>Pterygota</taxon>
        <taxon>Neoptera</taxon>
        <taxon>Endopterygota</taxon>
        <taxon>Hymenoptera</taxon>
        <taxon>Apocrita</taxon>
        <taxon>Proctotrupomorpha</taxon>
        <taxon>Chalcidoidea</taxon>
        <taxon>Trichogrammatidae</taxon>
        <taxon>Trichogramma</taxon>
    </lineage>
</organism>
<feature type="region of interest" description="Disordered" evidence="1">
    <location>
        <begin position="365"/>
        <end position="404"/>
    </location>
</feature>
<dbReference type="Proteomes" id="UP000479190">
    <property type="component" value="Unassembled WGS sequence"/>
</dbReference>
<evidence type="ECO:0000313" key="3">
    <source>
        <dbReference type="Proteomes" id="UP000479190"/>
    </source>
</evidence>
<sequence length="404" mass="46063">MQNLENLENSNGVFTEFPMLQQPDHGLRLWRAAPPGGRVGSLKSQKWGKNQGSIALSKWNSSNSMILTRRAFQVRVMDLLQNFSGVSWYPIPKLPWLKCAKRKLDLNFDQENDAHSTNKKFGIDNAELQAEDRNQEVSISRARKICYIRKIESRRAVSRPRVFRYNVSVDFDTVLLEIHGGRGGCGVSALASQRRSQGFKSRWWAGFFPEAFSADVHHLVYTVEISLGKKLVHFNCGLWCWGSHHYQSVTSVRLDQIMSRGFRSTQVPACERPKRRLHLPRNLLRLLRQQPCRQTYAGQEKCTYEPACASFVAASTYRTTLRTSSSVFCPWHYSQTSVFGSTHAVTRMQGTLLGYAEKMATPMRSVSKGRVDAPIDPKHQCFGREEPRRSKLLQETTNDQATTT</sequence>
<keyword evidence="3" id="KW-1185">Reference proteome</keyword>
<dbReference type="EMBL" id="CADCXV010000980">
    <property type="protein sequence ID" value="CAB0039772.1"/>
    <property type="molecule type" value="Genomic_DNA"/>
</dbReference>
<protein>
    <submittedName>
        <fullName evidence="2">Uncharacterized protein</fullName>
    </submittedName>
</protein>
<evidence type="ECO:0000313" key="2">
    <source>
        <dbReference type="EMBL" id="CAB0039772.1"/>
    </source>
</evidence>
<dbReference type="AlphaFoldDB" id="A0A6H5ISE2"/>
<accession>A0A6H5ISE2</accession>
<feature type="compositionally biased region" description="Polar residues" evidence="1">
    <location>
        <begin position="393"/>
        <end position="404"/>
    </location>
</feature>